<dbReference type="Proteomes" id="UP000790709">
    <property type="component" value="Unassembled WGS sequence"/>
</dbReference>
<gene>
    <name evidence="1" type="ORF">BV22DRAFT_993914</name>
</gene>
<accession>A0ACB8BII5</accession>
<dbReference type="EMBL" id="MU266420">
    <property type="protein sequence ID" value="KAH7924617.1"/>
    <property type="molecule type" value="Genomic_DNA"/>
</dbReference>
<comment type="caution">
    <text evidence="1">The sequence shown here is derived from an EMBL/GenBank/DDBJ whole genome shotgun (WGS) entry which is preliminary data.</text>
</comment>
<evidence type="ECO:0000313" key="1">
    <source>
        <dbReference type="EMBL" id="KAH7924617.1"/>
    </source>
</evidence>
<organism evidence="1 2">
    <name type="scientific">Leucogyrophana mollusca</name>
    <dbReference type="NCBI Taxonomy" id="85980"/>
    <lineage>
        <taxon>Eukaryota</taxon>
        <taxon>Fungi</taxon>
        <taxon>Dikarya</taxon>
        <taxon>Basidiomycota</taxon>
        <taxon>Agaricomycotina</taxon>
        <taxon>Agaricomycetes</taxon>
        <taxon>Agaricomycetidae</taxon>
        <taxon>Boletales</taxon>
        <taxon>Boletales incertae sedis</taxon>
        <taxon>Leucogyrophana</taxon>
    </lineage>
</organism>
<keyword evidence="2" id="KW-1185">Reference proteome</keyword>
<feature type="non-terminal residue" evidence="1">
    <location>
        <position position="169"/>
    </location>
</feature>
<reference evidence="1" key="1">
    <citation type="journal article" date="2021" name="New Phytol.">
        <title>Evolutionary innovations through gain and loss of genes in the ectomycorrhizal Boletales.</title>
        <authorList>
            <person name="Wu G."/>
            <person name="Miyauchi S."/>
            <person name="Morin E."/>
            <person name="Kuo A."/>
            <person name="Drula E."/>
            <person name="Varga T."/>
            <person name="Kohler A."/>
            <person name="Feng B."/>
            <person name="Cao Y."/>
            <person name="Lipzen A."/>
            <person name="Daum C."/>
            <person name="Hundley H."/>
            <person name="Pangilinan J."/>
            <person name="Johnson J."/>
            <person name="Barry K."/>
            <person name="LaButti K."/>
            <person name="Ng V."/>
            <person name="Ahrendt S."/>
            <person name="Min B."/>
            <person name="Choi I.G."/>
            <person name="Park H."/>
            <person name="Plett J.M."/>
            <person name="Magnuson J."/>
            <person name="Spatafora J.W."/>
            <person name="Nagy L.G."/>
            <person name="Henrissat B."/>
            <person name="Grigoriev I.V."/>
            <person name="Yang Z.L."/>
            <person name="Xu J."/>
            <person name="Martin F.M."/>
        </authorList>
    </citation>
    <scope>NUCLEOTIDE SEQUENCE</scope>
    <source>
        <strain evidence="1">KUC20120723A-06</strain>
    </source>
</reference>
<name>A0ACB8BII5_9AGAM</name>
<evidence type="ECO:0000313" key="2">
    <source>
        <dbReference type="Proteomes" id="UP000790709"/>
    </source>
</evidence>
<proteinExistence type="predicted"/>
<protein>
    <submittedName>
        <fullName evidence="1">Uncharacterized protein</fullName>
    </submittedName>
</protein>
<sequence>MIGCNFLVQISEALATAKGNGLAFGNMNIIFAGDLAQLPAVGQTRLYARVKTRKVSTTYGQNTIFGKLLWLSVKTVVLLTEVMRQSGNENERFVTLLGRLRHGKCTEEDYQLLNTRLVSNVKPDWEPSGWSNAPIIVSSNDVKDKLNARATAEFAYRTGRKLHWYYCCD</sequence>